<dbReference type="RefSeq" id="WP_131839156.1">
    <property type="nucleotide sequence ID" value="NZ_SLWB01000006.1"/>
</dbReference>
<dbReference type="InterPro" id="IPR050680">
    <property type="entry name" value="YpeA/RimI_acetyltransf"/>
</dbReference>
<proteinExistence type="predicted"/>
<dbReference type="GO" id="GO:0016747">
    <property type="term" value="F:acyltransferase activity, transferring groups other than amino-acyl groups"/>
    <property type="evidence" value="ECO:0007669"/>
    <property type="project" value="InterPro"/>
</dbReference>
<dbReference type="PANTHER" id="PTHR43420">
    <property type="entry name" value="ACETYLTRANSFERASE"/>
    <property type="match status" value="1"/>
</dbReference>
<evidence type="ECO:0000313" key="4">
    <source>
        <dbReference type="EMBL" id="TCN68580.1"/>
    </source>
</evidence>
<keyword evidence="4" id="KW-0689">Ribosomal protein</keyword>
<dbReference type="Pfam" id="PF00583">
    <property type="entry name" value="Acetyltransf_1"/>
    <property type="match status" value="1"/>
</dbReference>
<protein>
    <submittedName>
        <fullName evidence="4">Ribosomal protein S18 acetylase RimI-like enzyme</fullName>
    </submittedName>
</protein>
<evidence type="ECO:0000313" key="5">
    <source>
        <dbReference type="Proteomes" id="UP000294830"/>
    </source>
</evidence>
<gene>
    <name evidence="4" type="ORF">CLV25_106162</name>
</gene>
<dbReference type="PROSITE" id="PS51186">
    <property type="entry name" value="GNAT"/>
    <property type="match status" value="1"/>
</dbReference>
<keyword evidence="1" id="KW-0808">Transferase</keyword>
<feature type="domain" description="N-acetyltransferase" evidence="3">
    <location>
        <begin position="2"/>
        <end position="147"/>
    </location>
</feature>
<reference evidence="4 5" key="1">
    <citation type="submission" date="2019-03" db="EMBL/GenBank/DDBJ databases">
        <title>Genomic Encyclopedia of Archaeal and Bacterial Type Strains, Phase II (KMG-II): from individual species to whole genera.</title>
        <authorList>
            <person name="Goeker M."/>
        </authorList>
    </citation>
    <scope>NUCLEOTIDE SEQUENCE [LARGE SCALE GENOMIC DNA]</scope>
    <source>
        <strain evidence="4 5">RL-C</strain>
    </source>
</reference>
<keyword evidence="2" id="KW-0012">Acyltransferase</keyword>
<dbReference type="GO" id="GO:0005840">
    <property type="term" value="C:ribosome"/>
    <property type="evidence" value="ECO:0007669"/>
    <property type="project" value="UniProtKB-KW"/>
</dbReference>
<comment type="caution">
    <text evidence="4">The sequence shown here is derived from an EMBL/GenBank/DDBJ whole genome shotgun (WGS) entry which is preliminary data.</text>
</comment>
<dbReference type="InterPro" id="IPR000182">
    <property type="entry name" value="GNAT_dom"/>
</dbReference>
<evidence type="ECO:0000259" key="3">
    <source>
        <dbReference type="PROSITE" id="PS51186"/>
    </source>
</evidence>
<keyword evidence="4" id="KW-0687">Ribonucleoprotein</keyword>
<dbReference type="InterPro" id="IPR016181">
    <property type="entry name" value="Acyl_CoA_acyltransferase"/>
</dbReference>
<keyword evidence="5" id="KW-1185">Reference proteome</keyword>
<evidence type="ECO:0000256" key="2">
    <source>
        <dbReference type="ARBA" id="ARBA00023315"/>
    </source>
</evidence>
<dbReference type="Proteomes" id="UP000294830">
    <property type="component" value="Unassembled WGS sequence"/>
</dbReference>
<evidence type="ECO:0000256" key="1">
    <source>
        <dbReference type="ARBA" id="ARBA00022679"/>
    </source>
</evidence>
<dbReference type="OrthoDB" id="9800604at2"/>
<dbReference type="Gene3D" id="3.40.630.30">
    <property type="match status" value="1"/>
</dbReference>
<dbReference type="PANTHER" id="PTHR43420:SF12">
    <property type="entry name" value="N-ACETYLTRANSFERASE DOMAIN-CONTAINING PROTEIN"/>
    <property type="match status" value="1"/>
</dbReference>
<dbReference type="AlphaFoldDB" id="A0A4V2RPR1"/>
<name>A0A4V2RPR1_9BACT</name>
<organism evidence="4 5">
    <name type="scientific">Acetobacteroides hydrogenigenes</name>
    <dbReference type="NCBI Taxonomy" id="979970"/>
    <lineage>
        <taxon>Bacteria</taxon>
        <taxon>Pseudomonadati</taxon>
        <taxon>Bacteroidota</taxon>
        <taxon>Bacteroidia</taxon>
        <taxon>Bacteroidales</taxon>
        <taxon>Rikenellaceae</taxon>
        <taxon>Acetobacteroides</taxon>
    </lineage>
</organism>
<sequence length="147" mass="17396">MIEYHDIGPSQIERIKHLWIRNREYHEQSEPVFKEQYANLVFEDRMSAILDGDKELKITIAEEDENVYGYCISTVSGHTGEVVSLHVLHSQRRKGIGRQLMRLHIEWLKDKRCKEIGLYVSSCNENSITFYKELGFYPNLLYMQVKE</sequence>
<accession>A0A4V2RPR1</accession>
<dbReference type="SUPFAM" id="SSF55729">
    <property type="entry name" value="Acyl-CoA N-acyltransferases (Nat)"/>
    <property type="match status" value="1"/>
</dbReference>
<dbReference type="CDD" id="cd04301">
    <property type="entry name" value="NAT_SF"/>
    <property type="match status" value="1"/>
</dbReference>
<dbReference type="EMBL" id="SLWB01000006">
    <property type="protein sequence ID" value="TCN68580.1"/>
    <property type="molecule type" value="Genomic_DNA"/>
</dbReference>